<evidence type="ECO:0000313" key="1">
    <source>
        <dbReference type="EMBL" id="MFB9713938.1"/>
    </source>
</evidence>
<organism evidence="1 2">
    <name type="scientific">Arthrobacter methylotrophus</name>
    <dbReference type="NCBI Taxonomy" id="121291"/>
    <lineage>
        <taxon>Bacteria</taxon>
        <taxon>Bacillati</taxon>
        <taxon>Actinomycetota</taxon>
        <taxon>Actinomycetes</taxon>
        <taxon>Micrococcales</taxon>
        <taxon>Micrococcaceae</taxon>
        <taxon>Arthrobacter</taxon>
    </lineage>
</organism>
<keyword evidence="2" id="KW-1185">Reference proteome</keyword>
<accession>A0ABV5UN51</accession>
<comment type="caution">
    <text evidence="1">The sequence shown here is derived from an EMBL/GenBank/DDBJ whole genome shotgun (WGS) entry which is preliminary data.</text>
</comment>
<evidence type="ECO:0000313" key="2">
    <source>
        <dbReference type="Proteomes" id="UP001589536"/>
    </source>
</evidence>
<protein>
    <submittedName>
        <fullName evidence="1">Uncharacterized protein</fullName>
    </submittedName>
</protein>
<dbReference type="EMBL" id="JBHMBH010000019">
    <property type="protein sequence ID" value="MFB9713938.1"/>
    <property type="molecule type" value="Genomic_DNA"/>
</dbReference>
<dbReference type="Proteomes" id="UP001589536">
    <property type="component" value="Unassembled WGS sequence"/>
</dbReference>
<gene>
    <name evidence="1" type="ORF">ACFFPI_07190</name>
</gene>
<sequence length="492" mass="53256">MVNTKQPPAWDDPLYQDIRHLAGDLAYVCDEVIFEPLHGRHTKVLSVNGVIPGFGNPEVNLTLWEGYRDGTGKDGSEHGWWIQNGGADPVPLNVDAPGEGLDYPEDLEDKVSVAVPVLHRLMMLASKAHAGLVGLARSRSFRQLNDAVDVGMSAARADSGGSYEEDEEFSTIERLQEMCAESVFEFIDFTSLPPNTDDLATSATLLIGDVPVSMSVWSGHDRGSEVTYLELGGRTQRLPRAGTDDPAVQWPDEDGEVNDLLAAACDELLGIHRAAEAVFGEATAGDRDTIRLLMSAAAQAPVDDGMDVEGPLPDVGAAWHEQLQEFTRQCRLGLLVGVVVDESPQGPGLNVRAQTLDPVTNKPVRLQVFWKAPEHPEDEPVHWLATDLAESPAHGGDPLHPELLAGFPQDSRLHIRHAIDHLHDIADLATDVVVAREMEMSAMLERTGLTGGDVPELVAGEMLVESVEDALAALNGIARLYTGSTDREIRNS</sequence>
<proteinExistence type="predicted"/>
<dbReference type="RefSeq" id="WP_376953939.1">
    <property type="nucleotide sequence ID" value="NZ_JBHMBH010000019.1"/>
</dbReference>
<name>A0ABV5UN51_9MICC</name>
<reference evidence="1 2" key="1">
    <citation type="submission" date="2024-09" db="EMBL/GenBank/DDBJ databases">
        <authorList>
            <person name="Sun Q."/>
            <person name="Mori K."/>
        </authorList>
    </citation>
    <scope>NUCLEOTIDE SEQUENCE [LARGE SCALE GENOMIC DNA]</scope>
    <source>
        <strain evidence="1 2">JCM 13519</strain>
    </source>
</reference>